<dbReference type="InterPro" id="IPR036388">
    <property type="entry name" value="WH-like_DNA-bd_sf"/>
</dbReference>
<keyword evidence="2 5" id="KW-0238">DNA-binding</keyword>
<dbReference type="RefSeq" id="WP_031576417.1">
    <property type="nucleotide sequence ID" value="NZ_DAMANS010000002.1"/>
</dbReference>
<name>A0A1G8PRC9_9CLOT</name>
<evidence type="ECO:0000313" key="5">
    <source>
        <dbReference type="EMBL" id="SDI95081.1"/>
    </source>
</evidence>
<dbReference type="SMART" id="SM00345">
    <property type="entry name" value="HTH_GNTR"/>
    <property type="match status" value="1"/>
</dbReference>
<feature type="domain" description="HTH gntR-type" evidence="4">
    <location>
        <begin position="9"/>
        <end position="77"/>
    </location>
</feature>
<accession>A0A1G8PRC9</accession>
<gene>
    <name evidence="5" type="ORF">SAMN05421804_105185</name>
</gene>
<reference evidence="5" key="1">
    <citation type="submission" date="2016-10" db="EMBL/GenBank/DDBJ databases">
        <authorList>
            <person name="de Groot N.N."/>
        </authorList>
    </citation>
    <scope>NUCLEOTIDE SEQUENCE [LARGE SCALE GENOMIC DNA]</scope>
    <source>
        <strain evidence="5">CGMCC 1.5058</strain>
    </source>
</reference>
<dbReference type="GO" id="GO:0003677">
    <property type="term" value="F:DNA binding"/>
    <property type="evidence" value="ECO:0007669"/>
    <property type="project" value="UniProtKB-KW"/>
</dbReference>
<dbReference type="Gene3D" id="1.10.10.10">
    <property type="entry name" value="Winged helix-like DNA-binding domain superfamily/Winged helix DNA-binding domain"/>
    <property type="match status" value="1"/>
</dbReference>
<dbReference type="CDD" id="cd07377">
    <property type="entry name" value="WHTH_GntR"/>
    <property type="match status" value="1"/>
</dbReference>
<evidence type="ECO:0000259" key="4">
    <source>
        <dbReference type="PROSITE" id="PS50949"/>
    </source>
</evidence>
<keyword evidence="3" id="KW-0804">Transcription</keyword>
<dbReference type="PANTHER" id="PTHR38445">
    <property type="entry name" value="HTH-TYPE TRANSCRIPTIONAL REPRESSOR YTRA"/>
    <property type="match status" value="1"/>
</dbReference>
<evidence type="ECO:0000256" key="2">
    <source>
        <dbReference type="ARBA" id="ARBA00023125"/>
    </source>
</evidence>
<organism evidence="5">
    <name type="scientific">Proteiniclasticum ruminis</name>
    <dbReference type="NCBI Taxonomy" id="398199"/>
    <lineage>
        <taxon>Bacteria</taxon>
        <taxon>Bacillati</taxon>
        <taxon>Bacillota</taxon>
        <taxon>Clostridia</taxon>
        <taxon>Eubacteriales</taxon>
        <taxon>Clostridiaceae</taxon>
        <taxon>Proteiniclasticum</taxon>
    </lineage>
</organism>
<dbReference type="PRINTS" id="PR00035">
    <property type="entry name" value="HTHGNTR"/>
</dbReference>
<dbReference type="PROSITE" id="PS50949">
    <property type="entry name" value="HTH_GNTR"/>
    <property type="match status" value="1"/>
</dbReference>
<keyword evidence="1" id="KW-0805">Transcription regulation</keyword>
<sequence>MPWNFDNSIPIYLQIMNEIQRKIFSSELHPGDKLPSIRDLAKEANVNPNTMQKALQELEALGLIQTERTSGKFVTEEETKILQLKESYIENKLKPFLTEMKKLGLAKADVIDRITRCKEETT</sequence>
<dbReference type="InterPro" id="IPR036390">
    <property type="entry name" value="WH_DNA-bd_sf"/>
</dbReference>
<dbReference type="Pfam" id="PF00392">
    <property type="entry name" value="GntR"/>
    <property type="match status" value="1"/>
</dbReference>
<dbReference type="Proteomes" id="UP000183255">
    <property type="component" value="Unassembled WGS sequence"/>
</dbReference>
<dbReference type="AlphaFoldDB" id="A0A1G8PRC9"/>
<dbReference type="SUPFAM" id="SSF46785">
    <property type="entry name" value="Winged helix' DNA-binding domain"/>
    <property type="match status" value="1"/>
</dbReference>
<dbReference type="PANTHER" id="PTHR38445:SF6">
    <property type="entry name" value="GNTR-FAMILY TRANSCRIPTIONAL REGULATOR"/>
    <property type="match status" value="1"/>
</dbReference>
<dbReference type="EMBL" id="FNDZ01000005">
    <property type="protein sequence ID" value="SDI95081.1"/>
    <property type="molecule type" value="Genomic_DNA"/>
</dbReference>
<protein>
    <submittedName>
        <fullName evidence="5">DNA-binding transcriptional regulator YhcF, GntR family</fullName>
    </submittedName>
</protein>
<dbReference type="GO" id="GO:0003700">
    <property type="term" value="F:DNA-binding transcription factor activity"/>
    <property type="evidence" value="ECO:0007669"/>
    <property type="project" value="InterPro"/>
</dbReference>
<evidence type="ECO:0000256" key="3">
    <source>
        <dbReference type="ARBA" id="ARBA00023163"/>
    </source>
</evidence>
<dbReference type="InterPro" id="IPR000524">
    <property type="entry name" value="Tscrpt_reg_HTH_GntR"/>
</dbReference>
<proteinExistence type="predicted"/>
<evidence type="ECO:0000256" key="1">
    <source>
        <dbReference type="ARBA" id="ARBA00023015"/>
    </source>
</evidence>